<feature type="region of interest" description="Disordered" evidence="1">
    <location>
        <begin position="50"/>
        <end position="71"/>
    </location>
</feature>
<keyword evidence="4" id="KW-1185">Reference proteome</keyword>
<dbReference type="Proteomes" id="UP001296706">
    <property type="component" value="Unassembled WGS sequence"/>
</dbReference>
<organism evidence="3 4">
    <name type="scientific">Pseudonocardia xinjiangensis</name>
    <dbReference type="NCBI Taxonomy" id="75289"/>
    <lineage>
        <taxon>Bacteria</taxon>
        <taxon>Bacillati</taxon>
        <taxon>Actinomycetota</taxon>
        <taxon>Actinomycetes</taxon>
        <taxon>Pseudonocardiales</taxon>
        <taxon>Pseudonocardiaceae</taxon>
        <taxon>Pseudonocardia</taxon>
    </lineage>
</organism>
<evidence type="ECO:0000313" key="3">
    <source>
        <dbReference type="EMBL" id="NMH77870.1"/>
    </source>
</evidence>
<dbReference type="Gene3D" id="2.40.30.10">
    <property type="entry name" value="Translation factors"/>
    <property type="match status" value="1"/>
</dbReference>
<dbReference type="InterPro" id="IPR017927">
    <property type="entry name" value="FAD-bd_FR_type"/>
</dbReference>
<dbReference type="InterPro" id="IPR039261">
    <property type="entry name" value="FNR_nucleotide-bd"/>
</dbReference>
<dbReference type="InterPro" id="IPR017938">
    <property type="entry name" value="Riboflavin_synthase-like_b-brl"/>
</dbReference>
<gene>
    <name evidence="3" type="ORF">HF577_12350</name>
</gene>
<comment type="caution">
    <text evidence="3">The sequence shown here is derived from an EMBL/GenBank/DDBJ whole genome shotgun (WGS) entry which is preliminary data.</text>
</comment>
<protein>
    <submittedName>
        <fullName evidence="3">Siderophore-interacting protein</fullName>
    </submittedName>
</protein>
<reference evidence="3 4" key="1">
    <citation type="submission" date="2020-04" db="EMBL/GenBank/DDBJ databases">
        <authorList>
            <person name="Klaysubun C."/>
            <person name="Duangmal K."/>
            <person name="Lipun K."/>
        </authorList>
    </citation>
    <scope>NUCLEOTIDE SEQUENCE [LARGE SCALE GENOMIC DNA]</scope>
    <source>
        <strain evidence="3 4">JCM 11839</strain>
    </source>
</reference>
<dbReference type="RefSeq" id="WP_169395950.1">
    <property type="nucleotide sequence ID" value="NZ_BAAAJH010000045.1"/>
</dbReference>
<dbReference type="Pfam" id="PF04954">
    <property type="entry name" value="SIP"/>
    <property type="match status" value="1"/>
</dbReference>
<dbReference type="PROSITE" id="PS51384">
    <property type="entry name" value="FAD_FR"/>
    <property type="match status" value="1"/>
</dbReference>
<dbReference type="CDD" id="cd06193">
    <property type="entry name" value="siderophore_interacting"/>
    <property type="match status" value="1"/>
</dbReference>
<dbReference type="InterPro" id="IPR013113">
    <property type="entry name" value="SIP_FAD-bd"/>
</dbReference>
<dbReference type="PANTHER" id="PTHR30157">
    <property type="entry name" value="FERRIC REDUCTASE, NADPH-DEPENDENT"/>
    <property type="match status" value="1"/>
</dbReference>
<sequence length="247" mass="26753">MTTTAPRLLQVRRSERITPRMVRVTLGGEELAGFGGEGPDRRIKMFFPVPGQDRPAVPRATSGGPLWPTGERRPAIRTYTVRRFDPGSGELDVDFVLHEGHGPAAAWARDARPGSWVGVSEPGGRFEPDPAAEFHVVIGDETALPAVATVLDALPPGVPALAFLEVADSGEEQDLPGAADVRWVHRGDREPGTPLTEAVRAATFPAGAGQAWLSGESACVRDLRKHLLDDRGLDRRRVYATGYWRAR</sequence>
<feature type="domain" description="FAD-binding FR-type" evidence="2">
    <location>
        <begin position="4"/>
        <end position="129"/>
    </location>
</feature>
<evidence type="ECO:0000256" key="1">
    <source>
        <dbReference type="SAM" id="MobiDB-lite"/>
    </source>
</evidence>
<accession>A0ABX1RFJ4</accession>
<dbReference type="Gene3D" id="3.40.50.80">
    <property type="entry name" value="Nucleotide-binding domain of ferredoxin-NADP reductase (FNR) module"/>
    <property type="match status" value="1"/>
</dbReference>
<evidence type="ECO:0000313" key="4">
    <source>
        <dbReference type="Proteomes" id="UP001296706"/>
    </source>
</evidence>
<name>A0ABX1RFJ4_9PSEU</name>
<dbReference type="Pfam" id="PF08021">
    <property type="entry name" value="FAD_binding_9"/>
    <property type="match status" value="1"/>
</dbReference>
<evidence type="ECO:0000259" key="2">
    <source>
        <dbReference type="PROSITE" id="PS51384"/>
    </source>
</evidence>
<dbReference type="PANTHER" id="PTHR30157:SF0">
    <property type="entry name" value="NADPH-DEPENDENT FERRIC-CHELATE REDUCTASE"/>
    <property type="match status" value="1"/>
</dbReference>
<proteinExistence type="predicted"/>
<dbReference type="EMBL" id="JAAXKY010000032">
    <property type="protein sequence ID" value="NMH77870.1"/>
    <property type="molecule type" value="Genomic_DNA"/>
</dbReference>
<dbReference type="InterPro" id="IPR039374">
    <property type="entry name" value="SIP_fam"/>
</dbReference>
<dbReference type="InterPro" id="IPR007037">
    <property type="entry name" value="SIP_rossman_dom"/>
</dbReference>
<dbReference type="SUPFAM" id="SSF63380">
    <property type="entry name" value="Riboflavin synthase domain-like"/>
    <property type="match status" value="1"/>
</dbReference>